<comment type="caution">
    <text evidence="5">The sequence shown here is derived from an EMBL/GenBank/DDBJ whole genome shotgun (WGS) entry which is preliminary data.</text>
</comment>
<accession>A0ABX0VDM1</accession>
<gene>
    <name evidence="5" type="ORF">HB375_10600</name>
</gene>
<dbReference type="Pfam" id="PF01464">
    <property type="entry name" value="SLT"/>
    <property type="match status" value="1"/>
</dbReference>
<dbReference type="PROSITE" id="PS00922">
    <property type="entry name" value="TRANSGLYCOSYLASE"/>
    <property type="match status" value="1"/>
</dbReference>
<dbReference type="Proteomes" id="UP000707352">
    <property type="component" value="Unassembled WGS sequence"/>
</dbReference>
<dbReference type="Gene3D" id="1.25.20.10">
    <property type="entry name" value="Bacterial muramidases"/>
    <property type="match status" value="1"/>
</dbReference>
<evidence type="ECO:0000259" key="4">
    <source>
        <dbReference type="Pfam" id="PF01464"/>
    </source>
</evidence>
<dbReference type="InterPro" id="IPR000189">
    <property type="entry name" value="Transglyc_AS"/>
</dbReference>
<dbReference type="InterPro" id="IPR008939">
    <property type="entry name" value="Lytic_TGlycosylase_superhlx_U"/>
</dbReference>
<evidence type="ECO:0000313" key="6">
    <source>
        <dbReference type="Proteomes" id="UP000707352"/>
    </source>
</evidence>
<proteinExistence type="inferred from homology"/>
<evidence type="ECO:0000256" key="2">
    <source>
        <dbReference type="ARBA" id="ARBA00009387"/>
    </source>
</evidence>
<comment type="similarity">
    <text evidence="2">Belongs to the virb1 family.</text>
</comment>
<keyword evidence="3" id="KW-0732">Signal</keyword>
<dbReference type="PANTHER" id="PTHR37423">
    <property type="entry name" value="SOLUBLE LYTIC MUREIN TRANSGLYCOSYLASE-RELATED"/>
    <property type="match status" value="1"/>
</dbReference>
<feature type="domain" description="Transglycosylase SLT" evidence="4">
    <location>
        <begin position="524"/>
        <end position="627"/>
    </location>
</feature>
<dbReference type="PANTHER" id="PTHR37423:SF2">
    <property type="entry name" value="MEMBRANE-BOUND LYTIC MUREIN TRANSGLYCOSYLASE C"/>
    <property type="match status" value="1"/>
</dbReference>
<reference evidence="5 6" key="1">
    <citation type="submission" date="2020-03" db="EMBL/GenBank/DDBJ databases">
        <title>The genome sequence of Microvirga sp. c23x22.</title>
        <authorList>
            <person name="Zhang X."/>
        </authorList>
    </citation>
    <scope>NUCLEOTIDE SEQUENCE [LARGE SCALE GENOMIC DNA]</scope>
    <source>
        <strain evidence="6">c23x22</strain>
    </source>
</reference>
<dbReference type="SUPFAM" id="SSF48435">
    <property type="entry name" value="Bacterial muramidases"/>
    <property type="match status" value="1"/>
</dbReference>
<organism evidence="5 6">
    <name type="scientific">Microvirga terricola</name>
    <dbReference type="NCBI Taxonomy" id="2719797"/>
    <lineage>
        <taxon>Bacteria</taxon>
        <taxon>Pseudomonadati</taxon>
        <taxon>Pseudomonadota</taxon>
        <taxon>Alphaproteobacteria</taxon>
        <taxon>Hyphomicrobiales</taxon>
        <taxon>Methylobacteriaceae</taxon>
        <taxon>Microvirga</taxon>
    </lineage>
</organism>
<evidence type="ECO:0000313" key="5">
    <source>
        <dbReference type="EMBL" id="NIX77060.1"/>
    </source>
</evidence>
<evidence type="ECO:0000256" key="1">
    <source>
        <dbReference type="ARBA" id="ARBA00007734"/>
    </source>
</evidence>
<keyword evidence="6" id="KW-1185">Reference proteome</keyword>
<dbReference type="InterPro" id="IPR023346">
    <property type="entry name" value="Lysozyme-like_dom_sf"/>
</dbReference>
<dbReference type="Gene3D" id="1.10.530.10">
    <property type="match status" value="1"/>
</dbReference>
<dbReference type="EMBL" id="JAATJS010000003">
    <property type="protein sequence ID" value="NIX77060.1"/>
    <property type="molecule type" value="Genomic_DNA"/>
</dbReference>
<evidence type="ECO:0000256" key="3">
    <source>
        <dbReference type="ARBA" id="ARBA00022729"/>
    </source>
</evidence>
<name>A0ABX0VDM1_9HYPH</name>
<sequence length="681" mass="74575">MASAYLIQVSTLEEPASPPAPLPPAEVAVSSVASDVETTGALDGYAPPSQILSDVDALPLIFKAYRDNDVVEGLILRSKLSRPAVTALADWFVIRSGFPINFDRIVAFQKDNEGWPATPLIRRRAEEALLAERRPSSEVRAFFAKQPPSTGAGRIALAFALKADGLEQEATTTIKYAWREDTFGSDLESRILERFPGVFATADHRFRMERLLLKEHWGAASRAAGYAGGDYPSLVKARTSIFQGKHKADKALAAVPAALRNDGSYLFSRALFLRRSNQLAEAAKVVMQAPRDHELRVDGDEWWAEQRLIARSLLDKRDLQTAYDVASHHAAESPSQQIEAEFYAGWIALRFLNDPIKAAEHFGTAAKAASTPISLARIDYWRGRAAEAAGALADARQYFERAAARPTTYYGQLAGEKLGRKVALRTVEPLAGEAGKKFEALIPVQALHLLQQLGEQDLALGLYTDLAQTLDNPSQLDALARLAAAQQNPRAVLVVGKTALQRGFPLDLHAYPLSGIPAFAPVGEEVEPAMILAIARQESAFNPKAVSSAGARGLMQLMPATAKMTAQRFGLGFDVNRLLEDPSYNATLGSAHLGELMDSWKGSQVLAFASYNAGGGNVKKWIQAYGDPRQPQVDMVDWIERIPFSETRNYVQRVMENLHVYRQRLNDREARVPSPARAAQP</sequence>
<dbReference type="CDD" id="cd13401">
    <property type="entry name" value="Slt70-like"/>
    <property type="match status" value="1"/>
</dbReference>
<comment type="similarity">
    <text evidence="1">Belongs to the transglycosylase Slt family.</text>
</comment>
<dbReference type="SUPFAM" id="SSF53955">
    <property type="entry name" value="Lysozyme-like"/>
    <property type="match status" value="1"/>
</dbReference>
<dbReference type="InterPro" id="IPR008258">
    <property type="entry name" value="Transglycosylase_SLT_dom_1"/>
</dbReference>
<protein>
    <submittedName>
        <fullName evidence="5">Lytic transglycosylase domain-containing protein</fullName>
    </submittedName>
</protein>